<dbReference type="EMBL" id="VBTY01000251">
    <property type="protein sequence ID" value="MDG3496951.1"/>
    <property type="molecule type" value="Genomic_DNA"/>
</dbReference>
<dbReference type="CDD" id="cd17557">
    <property type="entry name" value="REC_Rcp-like"/>
    <property type="match status" value="1"/>
</dbReference>
<evidence type="ECO:0000256" key="1">
    <source>
        <dbReference type="PROSITE-ProRule" id="PRU00169"/>
    </source>
</evidence>
<dbReference type="PANTHER" id="PTHR44520:SF2">
    <property type="entry name" value="RESPONSE REGULATOR RCP1"/>
    <property type="match status" value="1"/>
</dbReference>
<evidence type="ECO:0000313" key="4">
    <source>
        <dbReference type="Proteomes" id="UP001152872"/>
    </source>
</evidence>
<dbReference type="SUPFAM" id="SSF52172">
    <property type="entry name" value="CheY-like"/>
    <property type="match status" value="1"/>
</dbReference>
<protein>
    <submittedName>
        <fullName evidence="3">Response regulator</fullName>
    </submittedName>
</protein>
<dbReference type="InterPro" id="IPR001789">
    <property type="entry name" value="Sig_transdc_resp-reg_receiver"/>
</dbReference>
<dbReference type="Pfam" id="PF00072">
    <property type="entry name" value="Response_reg"/>
    <property type="match status" value="1"/>
</dbReference>
<evidence type="ECO:0000259" key="2">
    <source>
        <dbReference type="PROSITE" id="PS50110"/>
    </source>
</evidence>
<dbReference type="PROSITE" id="PS50110">
    <property type="entry name" value="RESPONSE_REGULATORY"/>
    <property type="match status" value="1"/>
</dbReference>
<evidence type="ECO:0000313" key="3">
    <source>
        <dbReference type="EMBL" id="MDG3496951.1"/>
    </source>
</evidence>
<dbReference type="PANTHER" id="PTHR44520">
    <property type="entry name" value="RESPONSE REGULATOR RCP1-RELATED"/>
    <property type="match status" value="1"/>
</dbReference>
<dbReference type="AlphaFoldDB" id="A0A9X4RJT1"/>
<dbReference type="Proteomes" id="UP001152872">
    <property type="component" value="Unassembled WGS sequence"/>
</dbReference>
<organism evidence="3 4">
    <name type="scientific">Pseudanabaena catenata USMAC16</name>
    <dbReference type="NCBI Taxonomy" id="1855837"/>
    <lineage>
        <taxon>Bacteria</taxon>
        <taxon>Bacillati</taxon>
        <taxon>Cyanobacteriota</taxon>
        <taxon>Cyanophyceae</taxon>
        <taxon>Pseudanabaenales</taxon>
        <taxon>Pseudanabaenaceae</taxon>
        <taxon>Pseudanabaena</taxon>
    </lineage>
</organism>
<sequence length="140" mass="16122">MKICDPILLIEDDPLDIMTLQRGFRDINAKNPLSICYNGEEALEFLSQPSNPTPALIISDLHMPRMNGLEFLKIVKSSPEWCKIPVVILTTSQEEEDRLTGFQLSVAGYFVKPFKYINFVEKLQIIYQYWCLNEVSTFIS</sequence>
<name>A0A9X4RJT1_9CYAN</name>
<proteinExistence type="predicted"/>
<dbReference type="InterPro" id="IPR011006">
    <property type="entry name" value="CheY-like_superfamily"/>
</dbReference>
<keyword evidence="1" id="KW-0597">Phosphoprotein</keyword>
<dbReference type="InterPro" id="IPR052893">
    <property type="entry name" value="TCS_response_regulator"/>
</dbReference>
<dbReference type="Gene3D" id="3.40.50.2300">
    <property type="match status" value="1"/>
</dbReference>
<dbReference type="SMART" id="SM00448">
    <property type="entry name" value="REC"/>
    <property type="match status" value="1"/>
</dbReference>
<feature type="modified residue" description="4-aspartylphosphate" evidence="1">
    <location>
        <position position="60"/>
    </location>
</feature>
<keyword evidence="4" id="KW-1185">Reference proteome</keyword>
<accession>A0A9X4RJT1</accession>
<dbReference type="GO" id="GO:0000160">
    <property type="term" value="P:phosphorelay signal transduction system"/>
    <property type="evidence" value="ECO:0007669"/>
    <property type="project" value="InterPro"/>
</dbReference>
<gene>
    <name evidence="3" type="ORF">FEV09_20635</name>
</gene>
<comment type="caution">
    <text evidence="3">The sequence shown here is derived from an EMBL/GenBank/DDBJ whole genome shotgun (WGS) entry which is preliminary data.</text>
</comment>
<feature type="domain" description="Response regulatory" evidence="2">
    <location>
        <begin position="6"/>
        <end position="127"/>
    </location>
</feature>
<reference evidence="3" key="1">
    <citation type="submission" date="2019-05" db="EMBL/GenBank/DDBJ databases">
        <title>Whole genome sequencing of Pseudanabaena catenata USMAC16.</title>
        <authorList>
            <person name="Khan Z."/>
            <person name="Omar W.M."/>
            <person name="Convey P."/>
            <person name="Merican F."/>
            <person name="Najimudin N."/>
        </authorList>
    </citation>
    <scope>NUCLEOTIDE SEQUENCE</scope>
    <source>
        <strain evidence="3">USMAC16</strain>
    </source>
</reference>
<dbReference type="RefSeq" id="WP_009629154.1">
    <property type="nucleotide sequence ID" value="NZ_VBTY01000251.1"/>
</dbReference>